<evidence type="ECO:0000313" key="1">
    <source>
        <dbReference type="EMBL" id="KAJ0007191.1"/>
    </source>
</evidence>
<name>A0ACC0X0D9_9ROSI</name>
<evidence type="ECO:0000313" key="2">
    <source>
        <dbReference type="Proteomes" id="UP001163603"/>
    </source>
</evidence>
<protein>
    <submittedName>
        <fullName evidence="1">Uncharacterized protein</fullName>
    </submittedName>
</protein>
<keyword evidence="2" id="KW-1185">Reference proteome</keyword>
<reference evidence="2" key="1">
    <citation type="journal article" date="2023" name="G3 (Bethesda)">
        <title>Genome assembly and association tests identify interacting loci associated with vigor, precocity, and sex in interspecific pistachio rootstocks.</title>
        <authorList>
            <person name="Palmer W."/>
            <person name="Jacygrad E."/>
            <person name="Sagayaradj S."/>
            <person name="Cavanaugh K."/>
            <person name="Han R."/>
            <person name="Bertier L."/>
            <person name="Beede B."/>
            <person name="Kafkas S."/>
            <person name="Golino D."/>
            <person name="Preece J."/>
            <person name="Michelmore R."/>
        </authorList>
    </citation>
    <scope>NUCLEOTIDE SEQUENCE [LARGE SCALE GENOMIC DNA]</scope>
</reference>
<dbReference type="Proteomes" id="UP001163603">
    <property type="component" value="Chromosome 15"/>
</dbReference>
<dbReference type="EMBL" id="CM047750">
    <property type="protein sequence ID" value="KAJ0007191.1"/>
    <property type="molecule type" value="Genomic_DNA"/>
</dbReference>
<gene>
    <name evidence="1" type="ORF">Pint_30402</name>
</gene>
<proteinExistence type="predicted"/>
<comment type="caution">
    <text evidence="1">The sequence shown here is derived from an EMBL/GenBank/DDBJ whole genome shotgun (WGS) entry which is preliminary data.</text>
</comment>
<accession>A0ACC0X0D9</accession>
<organism evidence="1 2">
    <name type="scientific">Pistacia integerrima</name>
    <dbReference type="NCBI Taxonomy" id="434235"/>
    <lineage>
        <taxon>Eukaryota</taxon>
        <taxon>Viridiplantae</taxon>
        <taxon>Streptophyta</taxon>
        <taxon>Embryophyta</taxon>
        <taxon>Tracheophyta</taxon>
        <taxon>Spermatophyta</taxon>
        <taxon>Magnoliopsida</taxon>
        <taxon>eudicotyledons</taxon>
        <taxon>Gunneridae</taxon>
        <taxon>Pentapetalae</taxon>
        <taxon>rosids</taxon>
        <taxon>malvids</taxon>
        <taxon>Sapindales</taxon>
        <taxon>Anacardiaceae</taxon>
        <taxon>Pistacia</taxon>
    </lineage>
</organism>
<sequence>MEGVIPHGTKKIRTLHYIENLLIDLKRSSFHVIEVERLSLFQVRMGLKRHLTTTEIVEQAVFTQNLPSSEVGSISNVLFMGMGEPLHNVGHVIKASDIMVHEQGLPFSPRKVTVSATGLVRNWIVSINRKYELGLLLETLREEFRFKHNYKVLLEYLMLDRLHKPFFICQVKPVVRGRGTAQSSNNPPRPSQWRYPALVSPVFCPSFTANPYLVAHPVQHTTKPQTDSSISESIQAVPAPTPLVQTAPFLPKTQIFCNFGQSQTTAPIQPASRLTSPTYTFVQPSSNRSAYKNSLIRPSRTPLSQTDLSDLHALAQATKDFPTDHMKQDFDKPPQRSGRECFFCKRDLSFTPEADGPISQPSIPPSVAVLPCGHYFHTRYLEIVNPHEKSIDPLCILCEL</sequence>